<dbReference type="EMBL" id="JAATJU010027458">
    <property type="protein sequence ID" value="KAH0500482.1"/>
    <property type="molecule type" value="Genomic_DNA"/>
</dbReference>
<dbReference type="CDD" id="cd00104">
    <property type="entry name" value="KAZAL_FS"/>
    <property type="match status" value="1"/>
</dbReference>
<name>A0A8J6KQ97_MICOH</name>
<accession>A0A8J6KQ97</accession>
<protein>
    <submittedName>
        <fullName evidence="2">Serine protease inhibitor Kazal-type 5</fullName>
    </submittedName>
</protein>
<sequence length="69" mass="7860">MCEAFFQQEAKENEAVFTVKIKRDVKKDCNEFMSLLKDGELYCTRENDPVRGPDGKTHGNKCAMCKAVL</sequence>
<evidence type="ECO:0000313" key="2">
    <source>
        <dbReference type="EMBL" id="KAH0500482.1"/>
    </source>
</evidence>
<dbReference type="SMART" id="SM00280">
    <property type="entry name" value="KAZAL"/>
    <property type="match status" value="1"/>
</dbReference>
<reference evidence="2" key="1">
    <citation type="submission" date="2020-03" db="EMBL/GenBank/DDBJ databases">
        <title>Studies in the Genomics of Life Span.</title>
        <authorList>
            <person name="Glass D."/>
        </authorList>
    </citation>
    <scope>NUCLEOTIDE SEQUENCE</scope>
    <source>
        <strain evidence="2">LTLLF</strain>
        <tissue evidence="2">Muscle</tissue>
    </source>
</reference>
<gene>
    <name evidence="2" type="ORF">LTLLF_200795</name>
</gene>
<dbReference type="Proteomes" id="UP000710432">
    <property type="component" value="Unassembled WGS sequence"/>
</dbReference>
<dbReference type="InterPro" id="IPR002350">
    <property type="entry name" value="Kazal_dom"/>
</dbReference>
<proteinExistence type="predicted"/>
<dbReference type="Gene3D" id="3.30.60.30">
    <property type="match status" value="1"/>
</dbReference>
<dbReference type="SUPFAM" id="SSF100895">
    <property type="entry name" value="Kazal-type serine protease inhibitors"/>
    <property type="match status" value="1"/>
</dbReference>
<dbReference type="Pfam" id="PF00050">
    <property type="entry name" value="Kazal_1"/>
    <property type="match status" value="1"/>
</dbReference>
<dbReference type="PROSITE" id="PS51465">
    <property type="entry name" value="KAZAL_2"/>
    <property type="match status" value="1"/>
</dbReference>
<evidence type="ECO:0000259" key="1">
    <source>
        <dbReference type="PROSITE" id="PS51465"/>
    </source>
</evidence>
<dbReference type="AlphaFoldDB" id="A0A8J6KQ97"/>
<comment type="caution">
    <text evidence="2">The sequence shown here is derived from an EMBL/GenBank/DDBJ whole genome shotgun (WGS) entry which is preliminary data.</text>
</comment>
<evidence type="ECO:0000313" key="3">
    <source>
        <dbReference type="Proteomes" id="UP000710432"/>
    </source>
</evidence>
<feature type="domain" description="Kazal-like" evidence="1">
    <location>
        <begin position="23"/>
        <end position="69"/>
    </location>
</feature>
<dbReference type="FunFam" id="3.30.60.30:FF:000001">
    <property type="entry name" value="Serine peptidase inhibitor, Kazal type 5"/>
    <property type="match status" value="1"/>
</dbReference>
<organism evidence="2 3">
    <name type="scientific">Microtus ochrogaster</name>
    <name type="common">Prairie vole</name>
    <dbReference type="NCBI Taxonomy" id="79684"/>
    <lineage>
        <taxon>Eukaryota</taxon>
        <taxon>Metazoa</taxon>
        <taxon>Chordata</taxon>
        <taxon>Craniata</taxon>
        <taxon>Vertebrata</taxon>
        <taxon>Euteleostomi</taxon>
        <taxon>Mammalia</taxon>
        <taxon>Eutheria</taxon>
        <taxon>Euarchontoglires</taxon>
        <taxon>Glires</taxon>
        <taxon>Rodentia</taxon>
        <taxon>Myomorpha</taxon>
        <taxon>Muroidea</taxon>
        <taxon>Cricetidae</taxon>
        <taxon>Arvicolinae</taxon>
        <taxon>Microtus</taxon>
    </lineage>
</organism>
<dbReference type="InterPro" id="IPR036058">
    <property type="entry name" value="Kazal_dom_sf"/>
</dbReference>